<feature type="compositionally biased region" description="Basic and acidic residues" evidence="1">
    <location>
        <begin position="149"/>
        <end position="159"/>
    </location>
</feature>
<evidence type="ECO:0000256" key="1">
    <source>
        <dbReference type="SAM" id="MobiDB-lite"/>
    </source>
</evidence>
<evidence type="ECO:0000313" key="2">
    <source>
        <dbReference type="EMBL" id="KAK9672455.1"/>
    </source>
</evidence>
<feature type="region of interest" description="Disordered" evidence="1">
    <location>
        <begin position="1193"/>
        <end position="1213"/>
    </location>
</feature>
<feature type="region of interest" description="Disordered" evidence="1">
    <location>
        <begin position="886"/>
        <end position="959"/>
    </location>
</feature>
<feature type="compositionally biased region" description="Basic residues" evidence="1">
    <location>
        <begin position="1"/>
        <end position="12"/>
    </location>
</feature>
<feature type="compositionally biased region" description="Basic and acidic residues" evidence="1">
    <location>
        <begin position="46"/>
        <end position="67"/>
    </location>
</feature>
<dbReference type="PANTHER" id="PTHR34837">
    <property type="entry name" value="OS05G0595500 PROTEIN"/>
    <property type="match status" value="1"/>
</dbReference>
<name>A0AAW1H8U5_SAPOF</name>
<dbReference type="PANTHER" id="PTHR34837:SF1">
    <property type="entry name" value="LOW PROTEIN: ZINC FINGER CCCH DOMAIN PROTEIN"/>
    <property type="match status" value="1"/>
</dbReference>
<feature type="compositionally biased region" description="Basic and acidic residues" evidence="1">
    <location>
        <begin position="96"/>
        <end position="105"/>
    </location>
</feature>
<comment type="caution">
    <text evidence="2">The sequence shown here is derived from an EMBL/GenBank/DDBJ whole genome shotgun (WGS) entry which is preliminary data.</text>
</comment>
<feature type="region of interest" description="Disordered" evidence="1">
    <location>
        <begin position="1"/>
        <end position="751"/>
    </location>
</feature>
<feature type="compositionally biased region" description="Basic and acidic residues" evidence="1">
    <location>
        <begin position="596"/>
        <end position="619"/>
    </location>
</feature>
<protein>
    <submittedName>
        <fullName evidence="2">Uncharacterized protein</fullName>
    </submittedName>
</protein>
<accession>A0AAW1H8U5</accession>
<organism evidence="2 3">
    <name type="scientific">Saponaria officinalis</name>
    <name type="common">Common soapwort</name>
    <name type="synonym">Lychnis saponaria</name>
    <dbReference type="NCBI Taxonomy" id="3572"/>
    <lineage>
        <taxon>Eukaryota</taxon>
        <taxon>Viridiplantae</taxon>
        <taxon>Streptophyta</taxon>
        <taxon>Embryophyta</taxon>
        <taxon>Tracheophyta</taxon>
        <taxon>Spermatophyta</taxon>
        <taxon>Magnoliopsida</taxon>
        <taxon>eudicotyledons</taxon>
        <taxon>Gunneridae</taxon>
        <taxon>Pentapetalae</taxon>
        <taxon>Caryophyllales</taxon>
        <taxon>Caryophyllaceae</taxon>
        <taxon>Caryophylleae</taxon>
        <taxon>Saponaria</taxon>
    </lineage>
</organism>
<feature type="compositionally biased region" description="Basic and acidic residues" evidence="1">
    <location>
        <begin position="367"/>
        <end position="541"/>
    </location>
</feature>
<reference evidence="2" key="1">
    <citation type="submission" date="2024-03" db="EMBL/GenBank/DDBJ databases">
        <title>WGS assembly of Saponaria officinalis var. Norfolk2.</title>
        <authorList>
            <person name="Jenkins J."/>
            <person name="Shu S."/>
            <person name="Grimwood J."/>
            <person name="Barry K."/>
            <person name="Goodstein D."/>
            <person name="Schmutz J."/>
            <person name="Leebens-Mack J."/>
            <person name="Osbourn A."/>
        </authorList>
    </citation>
    <scope>NUCLEOTIDE SEQUENCE [LARGE SCALE GENOMIC DNA]</scope>
    <source>
        <strain evidence="2">JIC</strain>
    </source>
</reference>
<feature type="compositionally biased region" description="Basic and acidic residues" evidence="1">
    <location>
        <begin position="271"/>
        <end position="287"/>
    </location>
</feature>
<feature type="compositionally biased region" description="Basic and acidic residues" evidence="1">
    <location>
        <begin position="653"/>
        <end position="680"/>
    </location>
</feature>
<feature type="compositionally biased region" description="Basic and acidic residues" evidence="1">
    <location>
        <begin position="13"/>
        <end position="38"/>
    </location>
</feature>
<feature type="compositionally biased region" description="Basic and acidic residues" evidence="1">
    <location>
        <begin position="243"/>
        <end position="260"/>
    </location>
</feature>
<feature type="compositionally biased region" description="Polar residues" evidence="1">
    <location>
        <begin position="700"/>
        <end position="712"/>
    </location>
</feature>
<feature type="region of interest" description="Disordered" evidence="1">
    <location>
        <begin position="1078"/>
        <end position="1132"/>
    </location>
</feature>
<sequence length="1252" mass="139724">MPRSSRHKSSKHSSRDAREYSDSEKESGFREKKGKEDGGSSSSSRHLKDLSSSEKRKLDSKPVDVSKKSIGSGNAEYEAEFGGGGLVLSSSRKRKDKVDDDRWNGGDDDVNQLEMSKSEMKEKEEVRGSGDSKRSSRRSGNYVSGFDVQEAKKSGSKAEGKHHRSERKERGEKDGVSERDRKGGRSDRSEKLVDVLVDENKGSERSKKLSGSGQEHGGKHSAGKTGKIASDNLVDIVSVSEHMGSEGNRKLSGAGEERSGKHSVGNAADLIIHEEIKNTEPDRDLDRRVRRKRDGSGDVDRHHAVRDLDDRKLSSREDIAKSGKYKDDSHKDDRNRDRFQEDMDKDMWRQDEKQRDNRSTRNYTSGKFDDKHLRIDKTDLDSSHKKSLRHGGEYDRESDRDRERDGEYGRDRGRDRDRSRLDTDRDREHGDRERDHDRDRDRERDLERVHDRDREFDRDREQGSDRYRRELRGRIGVRDHERGRERNFDADRDNDYALHVDERGSRYKDDRGRRRSPDRYDDYHNDKLRRVKTEGEKERSVPHKPNADSVTSSSRRRASPSSRSYAGADKYRDGIQDETKFGDSLRDSTMPEADESAPKYRSGEKRAKCDDNHIEEFSERSPNTKVSPAGLKERSPSMSYDRSRFSSRNTRRRSLDVEDTEKRSSGSNDVRDMGVTEDRQSLPPKKFSGDDYPRAESPFYHNNKSGQGNVSSHGPGPSVFRTRADSPSFAGSFGEDNRGPGSRYRRSVDPNIGRGPGNAWSGVPNWPSPLPNGFMPFPPGPPGPHHGGFPPMLSQFPPHFGVRPTLDISHQGMPYHLADGDRFSGHVRPMGWPNMVDGPMPPPFHVWDAGSGMLRDDSSMYGPGNLGQRRDMNLDVWKQNGDMNMDVISGSQKDGPTIKASADEASSAQCPLKPNVESSCLDDQATSFKKGASSGQSPMKEALSTPAKGTTDKTPESSGIDDTAKLLRAYLAKLDISMDLADPEVCNQCINLAIKWGCEDVEDDVELDFMEEKAVVKSEITNLTVDMKIFPAAKESIFQRAMNVYKTQSSISSLVPKLDKIRSPSPSEPEAEKTVVLKANNDSPSKSSVKQEEQAFVLPEETVPPHPTTGEGEDVKPVSMTGGEVMNGGPLQNSDLALADDDELQLPVFEEEKIEVETVLELIPENADKVDLSPESAGLDPVIPNTDEEIVVDGGKNFSSVSGPGEHSDVPVSGPLNVCIDSVKVCEALISVSNESESAVLSRIHDAPESTH</sequence>
<feature type="compositionally biased region" description="Basic and acidic residues" evidence="1">
    <location>
        <begin position="116"/>
        <end position="134"/>
    </location>
</feature>
<proteinExistence type="predicted"/>
<feature type="compositionally biased region" description="Basic and acidic residues" evidence="1">
    <location>
        <begin position="166"/>
        <end position="207"/>
    </location>
</feature>
<dbReference type="EMBL" id="JBDFQZ010000012">
    <property type="protein sequence ID" value="KAK9672455.1"/>
    <property type="molecule type" value="Genomic_DNA"/>
</dbReference>
<evidence type="ECO:0000313" key="3">
    <source>
        <dbReference type="Proteomes" id="UP001443914"/>
    </source>
</evidence>
<feature type="compositionally biased region" description="Basic and acidic residues" evidence="1">
    <location>
        <begin position="294"/>
        <end position="359"/>
    </location>
</feature>
<gene>
    <name evidence="2" type="ORF">RND81_12G101900</name>
</gene>
<keyword evidence="3" id="KW-1185">Reference proteome</keyword>
<feature type="compositionally biased region" description="Basic and acidic residues" evidence="1">
    <location>
        <begin position="569"/>
        <end position="586"/>
    </location>
</feature>
<dbReference type="AlphaFoldDB" id="A0AAW1H8U5"/>
<dbReference type="Proteomes" id="UP001443914">
    <property type="component" value="Unassembled WGS sequence"/>
</dbReference>